<dbReference type="Proteomes" id="UP000177309">
    <property type="component" value="Unassembled WGS sequence"/>
</dbReference>
<evidence type="ECO:0000313" key="1">
    <source>
        <dbReference type="EMBL" id="OGC35321.1"/>
    </source>
</evidence>
<dbReference type="AlphaFoldDB" id="A0A1F4TRK3"/>
<gene>
    <name evidence="1" type="ORF">A2462_02500</name>
</gene>
<sequence>MGLLKRLIIILVLLDNFLSQIVKNYILKPRWKIEGKCKQCGICCEEILLKATPRQLSSKLFMDIAIRWISWLFDFILLRVDYENGYLVWTCKHRCPDGKCGNYFWRPNVCRNYPLLDYFEEPKFLPDCGFRAELR</sequence>
<proteinExistence type="predicted"/>
<comment type="caution">
    <text evidence="1">The sequence shown here is derived from an EMBL/GenBank/DDBJ whole genome shotgun (WGS) entry which is preliminary data.</text>
</comment>
<organism evidence="1 2">
    <name type="scientific">candidate division WOR-1 bacterium RIFOXYC2_FULL_41_25</name>
    <dbReference type="NCBI Taxonomy" id="1802586"/>
    <lineage>
        <taxon>Bacteria</taxon>
        <taxon>Bacillati</taxon>
        <taxon>Saganbacteria</taxon>
    </lineage>
</organism>
<accession>A0A1F4TRK3</accession>
<protein>
    <submittedName>
        <fullName evidence="1">Uncharacterized protein</fullName>
    </submittedName>
</protein>
<name>A0A1F4TRK3_UNCSA</name>
<reference evidence="1 2" key="1">
    <citation type="journal article" date="2016" name="Nat. Commun.">
        <title>Thousands of microbial genomes shed light on interconnected biogeochemical processes in an aquifer system.</title>
        <authorList>
            <person name="Anantharaman K."/>
            <person name="Brown C.T."/>
            <person name="Hug L.A."/>
            <person name="Sharon I."/>
            <person name="Castelle C.J."/>
            <person name="Probst A.J."/>
            <person name="Thomas B.C."/>
            <person name="Singh A."/>
            <person name="Wilkins M.J."/>
            <person name="Karaoz U."/>
            <person name="Brodie E.L."/>
            <person name="Williams K.H."/>
            <person name="Hubbard S.S."/>
            <person name="Banfield J.F."/>
        </authorList>
    </citation>
    <scope>NUCLEOTIDE SEQUENCE [LARGE SCALE GENOMIC DNA]</scope>
</reference>
<evidence type="ECO:0000313" key="2">
    <source>
        <dbReference type="Proteomes" id="UP000177309"/>
    </source>
</evidence>
<dbReference type="EMBL" id="MEUI01000004">
    <property type="protein sequence ID" value="OGC35321.1"/>
    <property type="molecule type" value="Genomic_DNA"/>
</dbReference>